<feature type="domain" description="Dynein heavy chain linker" evidence="4">
    <location>
        <begin position="1229"/>
        <end position="1306"/>
    </location>
</feature>
<reference evidence="5" key="2">
    <citation type="submission" date="2013-10" db="EMBL/GenBank/DDBJ databases">
        <authorList>
            <person name="Aslett M."/>
        </authorList>
    </citation>
    <scope>NUCLEOTIDE SEQUENCE [LARGE SCALE GENOMIC DNA]</scope>
    <source>
        <strain evidence="5">Houghton</strain>
    </source>
</reference>
<dbReference type="GO" id="GO:0051959">
    <property type="term" value="F:dynein light intermediate chain binding"/>
    <property type="evidence" value="ECO:0007669"/>
    <property type="project" value="InterPro"/>
</dbReference>
<evidence type="ECO:0000259" key="4">
    <source>
        <dbReference type="Pfam" id="PF08393"/>
    </source>
</evidence>
<dbReference type="InterPro" id="IPR042222">
    <property type="entry name" value="Dynein_2_N"/>
</dbReference>
<protein>
    <recommendedName>
        <fullName evidence="7">Dynein heavy chain tail domain-containing protein</fullName>
    </recommendedName>
</protein>
<gene>
    <name evidence="5" type="ORF">EMH_0015800</name>
</gene>
<dbReference type="GO" id="GO:0045505">
    <property type="term" value="F:dynein intermediate chain binding"/>
    <property type="evidence" value="ECO:0007669"/>
    <property type="project" value="InterPro"/>
</dbReference>
<feature type="domain" description="Dynein heavy chain tail" evidence="3">
    <location>
        <begin position="248"/>
        <end position="716"/>
    </location>
</feature>
<evidence type="ECO:0000313" key="5">
    <source>
        <dbReference type="EMBL" id="CDJ35907.1"/>
    </source>
</evidence>
<dbReference type="PANTHER" id="PTHR46532:SF4">
    <property type="entry name" value="AAA+ ATPASE DOMAIN-CONTAINING PROTEIN"/>
    <property type="match status" value="1"/>
</dbReference>
<proteinExistence type="inferred from homology"/>
<dbReference type="Gene3D" id="1.20.140.100">
    <property type="entry name" value="Dynein heavy chain, N-terminal domain 2"/>
    <property type="match status" value="1"/>
</dbReference>
<reference evidence="5" key="1">
    <citation type="submission" date="2013-10" db="EMBL/GenBank/DDBJ databases">
        <title>Genomic analysis of the causative agents of coccidiosis in chickens.</title>
        <authorList>
            <person name="Reid A.J."/>
            <person name="Blake D."/>
            <person name="Billington K."/>
            <person name="Browne H."/>
            <person name="Dunn M."/>
            <person name="Hung S."/>
            <person name="Kawahara F."/>
            <person name="Miranda-Saavedra D."/>
            <person name="Mourier T."/>
            <person name="Nagra H."/>
            <person name="Otto T.D."/>
            <person name="Rawlings N."/>
            <person name="Sanchez A."/>
            <person name="Sanders M."/>
            <person name="Subramaniam C."/>
            <person name="Tay Y."/>
            <person name="Dear P."/>
            <person name="Doerig C."/>
            <person name="Gruber A."/>
            <person name="Parkinson J."/>
            <person name="Shirley M."/>
            <person name="Wan K.L."/>
            <person name="Berriman M."/>
            <person name="Tomley F."/>
            <person name="Pain A."/>
        </authorList>
    </citation>
    <scope>NUCLEOTIDE SEQUENCE [LARGE SCALE GENOMIC DNA]</scope>
    <source>
        <strain evidence="5">Houghton</strain>
    </source>
</reference>
<sequence>MASLTPRHRWMVSQVVSSFDLTEFEPLVESNFREQFASKVDPFLKGTSETQHLLFSYQIKSGSSAAQSDIPGKLTCSEGVSEEPGCKHVYFIRTIPFGKSLNLNTAADTELLFGELPESPLQGLHTTLSSIFLPAVEHFDNSDWKKCPQEQRNELLSCTRTFCKELGDAIDSLAHGIQLRKPDPRFSLADIKRDYTASAKDPDVVEHFEELLDDWCRQIEKYLGTSLEKGVTTGVSPKSRQAVFHTLRRCKLLDVAITEAFNEAKDNVKYLTTLERFVDPLYSGTPASILESLSPLMSAITMIYSISRYYNTTERMVAFFAKISKQMITNCRSWLTGGQHHEALWEREPAVIIPMLEYCLMLNNEYHEQYRATRENLIEVPKGKQLDLSEQEIFGRMDLFCRRLQKLITMRFEGMDVFVDRFKSIFNDFKVKRHDLLDFYNNRFDRDFVEFSVRISNLESDMLPQINMIFETTSSIDESLRLLQKLQETVYSEGLKAELKGKISLIIHRYSIELVQIQEEYERRRTTPPPSKDMPPIPNNIIWARDLLKKIEDPMKQFQLYPSALATKEGKRTIKLYNRVAETLVEYELRWHQAWTDCVQATADCLNSNLLVRNPSTGKLSINFDSDISRLIREAKIMERMEMEIPDSGRIVFLRGNKLKWCYDELKFILDEYQRVSSAIRPVTAGLLQRHLDNFEKHLNPGLHSLTWASLNIESFLQSSTSALEKLDLLVVTVNDIVENRIENNIKSLGETLLVDLPAPGEVISLNRFVEMQEHHVAKSAELLNARSLEIENAVRDLLEVINKQVTEHQGDPIVYKEEAEKINSQYEWNLYKAILLATRRSFDFLRRHMYSAQQGSGASKAPVNAIFEVDIQLDGTGVRLHPSIDEFQEAINRSAVAVLNCSKCIRQWGTDDKKSGEETPASSRPNGFSSRIKDERDIQKVLLGFFGSIQNIRDEVAKYLVKFDVFKWLWMEPCKDNYVAFEKQNPSLEDFEKKLKSFQEVETQLQKMEQAKPIGMLLINSSALYPQLIELARRWNIYYLSKLHVTAKERLEALTEQIRQGSKGLHRPVTDIDVLRHVMDTLTSITQQESDIEAQFEPVFTMYSMIDRYLPGNVTLIDKDEQDQRLLLRSSWSKLIEEAQEAQANLQKMQSTYKRELILNINTLKADSKQFREDFVKNGPACPGIKPRDAVERVKRFKAECDVRARKQEIYHAGEELFGFPHQAYPELEQTKKELANLSLLYDIYVQVVDTIKEWKDILWAEAPPQIPFMTERIQYFSDACKRLPKQLKTSDAFAELKKEIDDFTEDDIFDICESADKQLVIEGKLKDIENMWKSCMFEFGKWKTRDYYCILQGGRVAEVQELLEESQMTLNAMNAMRHVMPFKERVVNMLSTLSDVAGKF</sequence>
<evidence type="ECO:0000259" key="3">
    <source>
        <dbReference type="Pfam" id="PF08385"/>
    </source>
</evidence>
<keyword evidence="6" id="KW-1185">Reference proteome</keyword>
<evidence type="ECO:0008006" key="7">
    <source>
        <dbReference type="Google" id="ProtNLM"/>
    </source>
</evidence>
<dbReference type="InterPro" id="IPR013602">
    <property type="entry name" value="Dynein_heavy_linker"/>
</dbReference>
<dbReference type="PANTHER" id="PTHR46532">
    <property type="entry name" value="MALE FERTILITY FACTOR KL5"/>
    <property type="match status" value="1"/>
</dbReference>
<dbReference type="InterPro" id="IPR013594">
    <property type="entry name" value="Dynein_heavy_tail"/>
</dbReference>
<dbReference type="GeneID" id="60403809"/>
<dbReference type="Pfam" id="PF08393">
    <property type="entry name" value="DHC_N2"/>
    <property type="match status" value="2"/>
</dbReference>
<evidence type="ECO:0000313" key="6">
    <source>
        <dbReference type="Proteomes" id="UP000030744"/>
    </source>
</evidence>
<feature type="region of interest" description="Disordered" evidence="2">
    <location>
        <begin position="911"/>
        <end position="931"/>
    </location>
</feature>
<comment type="similarity">
    <text evidence="1">Belongs to the dynein heavy chain family.</text>
</comment>
<dbReference type="OrthoDB" id="345349at2759"/>
<feature type="compositionally biased region" description="Polar residues" evidence="2">
    <location>
        <begin position="921"/>
        <end position="930"/>
    </location>
</feature>
<dbReference type="VEuPathDB" id="ToxoDB:EMH_0015800"/>
<dbReference type="GO" id="GO:0007018">
    <property type="term" value="P:microtubule-based movement"/>
    <property type="evidence" value="ECO:0007669"/>
    <property type="project" value="InterPro"/>
</dbReference>
<evidence type="ECO:0000256" key="2">
    <source>
        <dbReference type="SAM" id="MobiDB-lite"/>
    </source>
</evidence>
<organism evidence="5 6">
    <name type="scientific">Eimeria mitis</name>
    <dbReference type="NCBI Taxonomy" id="44415"/>
    <lineage>
        <taxon>Eukaryota</taxon>
        <taxon>Sar</taxon>
        <taxon>Alveolata</taxon>
        <taxon>Apicomplexa</taxon>
        <taxon>Conoidasida</taxon>
        <taxon>Coccidia</taxon>
        <taxon>Eucoccidiorida</taxon>
        <taxon>Eimeriorina</taxon>
        <taxon>Eimeriidae</taxon>
        <taxon>Eimeria</taxon>
    </lineage>
</organism>
<dbReference type="EMBL" id="HG735421">
    <property type="protein sequence ID" value="CDJ35907.1"/>
    <property type="molecule type" value="Genomic_DNA"/>
</dbReference>
<dbReference type="Pfam" id="PF08385">
    <property type="entry name" value="DHC_N1"/>
    <property type="match status" value="1"/>
</dbReference>
<dbReference type="RefSeq" id="XP_037878196.1">
    <property type="nucleotide sequence ID" value="XM_038022342.1"/>
</dbReference>
<feature type="domain" description="Dynein heavy chain linker" evidence="4">
    <location>
        <begin position="1307"/>
        <end position="1398"/>
    </location>
</feature>
<dbReference type="InterPro" id="IPR026983">
    <property type="entry name" value="DHC"/>
</dbReference>
<name>U6KI44_9EIME</name>
<accession>U6KI44</accession>
<dbReference type="Proteomes" id="UP000030744">
    <property type="component" value="Unassembled WGS sequence"/>
</dbReference>
<dbReference type="GO" id="GO:0005858">
    <property type="term" value="C:axonemal dynein complex"/>
    <property type="evidence" value="ECO:0007669"/>
    <property type="project" value="TreeGrafter"/>
</dbReference>
<evidence type="ECO:0000256" key="1">
    <source>
        <dbReference type="ARBA" id="ARBA00008887"/>
    </source>
</evidence>